<feature type="compositionally biased region" description="Polar residues" evidence="1">
    <location>
        <begin position="67"/>
        <end position="76"/>
    </location>
</feature>
<proteinExistence type="predicted"/>
<dbReference type="EMBL" id="JAACNH010000008">
    <property type="protein sequence ID" value="KAG8434313.1"/>
    <property type="molecule type" value="Genomic_DNA"/>
</dbReference>
<evidence type="ECO:0000313" key="2">
    <source>
        <dbReference type="EMBL" id="KAG8434313.1"/>
    </source>
</evidence>
<feature type="compositionally biased region" description="Basic and acidic residues" evidence="1">
    <location>
        <begin position="33"/>
        <end position="53"/>
    </location>
</feature>
<feature type="region of interest" description="Disordered" evidence="1">
    <location>
        <begin position="16"/>
        <end position="76"/>
    </location>
</feature>
<sequence>MDTCFPLLKLKHHCESNRRERNERGKKHKKKESKRDHCKHTETRRTSGEEAVHQRSHVHLNGMGSELGNQNIMLPF</sequence>
<evidence type="ECO:0000313" key="4">
    <source>
        <dbReference type="Proteomes" id="UP000812440"/>
    </source>
</evidence>
<name>A0A8T2JGC1_9PIPI</name>
<dbReference type="EMBL" id="JAACNH010000004">
    <property type="protein sequence ID" value="KAG8444355.1"/>
    <property type="molecule type" value="Genomic_DNA"/>
</dbReference>
<dbReference type="AlphaFoldDB" id="A0A8T2JGC1"/>
<evidence type="ECO:0000256" key="1">
    <source>
        <dbReference type="SAM" id="MobiDB-lite"/>
    </source>
</evidence>
<dbReference type="Proteomes" id="UP000812440">
    <property type="component" value="Chromosome 7"/>
</dbReference>
<comment type="caution">
    <text evidence="3">The sequence shown here is derived from an EMBL/GenBank/DDBJ whole genome shotgun (WGS) entry which is preliminary data.</text>
</comment>
<keyword evidence="4" id="KW-1185">Reference proteome</keyword>
<evidence type="ECO:0000313" key="3">
    <source>
        <dbReference type="EMBL" id="KAG8444355.1"/>
    </source>
</evidence>
<reference evidence="3" key="1">
    <citation type="thesis" date="2020" institute="ProQuest LLC" country="789 East Eisenhower Parkway, Ann Arbor, MI, USA">
        <title>Comparative Genomics and Chromosome Evolution.</title>
        <authorList>
            <person name="Mudd A.B."/>
        </authorList>
    </citation>
    <scope>NUCLEOTIDE SEQUENCE</scope>
    <source>
        <strain evidence="3">Female2</strain>
        <tissue evidence="3">Blood</tissue>
    </source>
</reference>
<protein>
    <submittedName>
        <fullName evidence="3">Uncharacterized protein</fullName>
    </submittedName>
</protein>
<accession>A0A8T2JGC1</accession>
<organism evidence="3 4">
    <name type="scientific">Hymenochirus boettgeri</name>
    <name type="common">Congo dwarf clawed frog</name>
    <dbReference type="NCBI Taxonomy" id="247094"/>
    <lineage>
        <taxon>Eukaryota</taxon>
        <taxon>Metazoa</taxon>
        <taxon>Chordata</taxon>
        <taxon>Craniata</taxon>
        <taxon>Vertebrata</taxon>
        <taxon>Euteleostomi</taxon>
        <taxon>Amphibia</taxon>
        <taxon>Batrachia</taxon>
        <taxon>Anura</taxon>
        <taxon>Pipoidea</taxon>
        <taxon>Pipidae</taxon>
        <taxon>Pipinae</taxon>
        <taxon>Hymenochirus</taxon>
    </lineage>
</organism>
<gene>
    <name evidence="3" type="ORF">GDO86_009516</name>
    <name evidence="2" type="ORF">GDO86_012624</name>
</gene>
<dbReference type="Proteomes" id="UP000812440">
    <property type="component" value="Chromosome 5"/>
</dbReference>